<sequence>MAVVVAGGGYGERLARRRLRWSVGGEMREPVSSSRRGNQRGGGHGCPCRLRRIGWRRGRGTGWAASSSSSGCATLSPRSSLH</sequence>
<gene>
    <name evidence="2" type="ordered locus">Os02g0525251</name>
    <name evidence="2" type="ORF">OSNPB_020525251</name>
</gene>
<keyword evidence="3" id="KW-1185">Reference proteome</keyword>
<dbReference type="Proteomes" id="UP000059680">
    <property type="component" value="Chromosome 2"/>
</dbReference>
<evidence type="ECO:0000313" key="3">
    <source>
        <dbReference type="Proteomes" id="UP000059680"/>
    </source>
</evidence>
<evidence type="ECO:0000256" key="1">
    <source>
        <dbReference type="SAM" id="MobiDB-lite"/>
    </source>
</evidence>
<reference evidence="3" key="1">
    <citation type="journal article" date="2005" name="Nature">
        <title>The map-based sequence of the rice genome.</title>
        <authorList>
            <consortium name="International rice genome sequencing project (IRGSP)"/>
            <person name="Matsumoto T."/>
            <person name="Wu J."/>
            <person name="Kanamori H."/>
            <person name="Katayose Y."/>
            <person name="Fujisawa M."/>
            <person name="Namiki N."/>
            <person name="Mizuno H."/>
            <person name="Yamamoto K."/>
            <person name="Antonio B.A."/>
            <person name="Baba T."/>
            <person name="Sakata K."/>
            <person name="Nagamura Y."/>
            <person name="Aoki H."/>
            <person name="Arikawa K."/>
            <person name="Arita K."/>
            <person name="Bito T."/>
            <person name="Chiden Y."/>
            <person name="Fujitsuka N."/>
            <person name="Fukunaka R."/>
            <person name="Hamada M."/>
            <person name="Harada C."/>
            <person name="Hayashi A."/>
            <person name="Hijishita S."/>
            <person name="Honda M."/>
            <person name="Hosokawa S."/>
            <person name="Ichikawa Y."/>
            <person name="Idonuma A."/>
            <person name="Iijima M."/>
            <person name="Ikeda M."/>
            <person name="Ikeno M."/>
            <person name="Ito K."/>
            <person name="Ito S."/>
            <person name="Ito T."/>
            <person name="Ito Y."/>
            <person name="Ito Y."/>
            <person name="Iwabuchi A."/>
            <person name="Kamiya K."/>
            <person name="Karasawa W."/>
            <person name="Kurita K."/>
            <person name="Katagiri S."/>
            <person name="Kikuta A."/>
            <person name="Kobayashi H."/>
            <person name="Kobayashi N."/>
            <person name="Machita K."/>
            <person name="Maehara T."/>
            <person name="Masukawa M."/>
            <person name="Mizubayashi T."/>
            <person name="Mukai Y."/>
            <person name="Nagasaki H."/>
            <person name="Nagata Y."/>
            <person name="Naito S."/>
            <person name="Nakashima M."/>
            <person name="Nakama Y."/>
            <person name="Nakamichi Y."/>
            <person name="Nakamura M."/>
            <person name="Meguro A."/>
            <person name="Negishi M."/>
            <person name="Ohta I."/>
            <person name="Ohta T."/>
            <person name="Okamoto M."/>
            <person name="Ono N."/>
            <person name="Saji S."/>
            <person name="Sakaguchi M."/>
            <person name="Sakai K."/>
            <person name="Shibata M."/>
            <person name="Shimokawa T."/>
            <person name="Song J."/>
            <person name="Takazaki Y."/>
            <person name="Terasawa K."/>
            <person name="Tsugane M."/>
            <person name="Tsuji K."/>
            <person name="Ueda S."/>
            <person name="Waki K."/>
            <person name="Yamagata H."/>
            <person name="Yamamoto M."/>
            <person name="Yamamoto S."/>
            <person name="Yamane H."/>
            <person name="Yoshiki S."/>
            <person name="Yoshihara R."/>
            <person name="Yukawa K."/>
            <person name="Zhong H."/>
            <person name="Yano M."/>
            <person name="Yuan Q."/>
            <person name="Ouyang S."/>
            <person name="Liu J."/>
            <person name="Jones K.M."/>
            <person name="Gansberger K."/>
            <person name="Moffat K."/>
            <person name="Hill J."/>
            <person name="Bera J."/>
            <person name="Fadrosh D."/>
            <person name="Jin S."/>
            <person name="Johri S."/>
            <person name="Kim M."/>
            <person name="Overton L."/>
            <person name="Reardon M."/>
            <person name="Tsitrin T."/>
            <person name="Vuong H."/>
            <person name="Weaver B."/>
            <person name="Ciecko A."/>
            <person name="Tallon L."/>
            <person name="Jackson J."/>
            <person name="Pai G."/>
            <person name="Aken S.V."/>
            <person name="Utterback T."/>
            <person name="Reidmuller S."/>
            <person name="Feldblyum T."/>
            <person name="Hsiao J."/>
            <person name="Zismann V."/>
            <person name="Iobst S."/>
            <person name="de Vazeille A.R."/>
            <person name="Buell C.R."/>
            <person name="Ying K."/>
            <person name="Li Y."/>
            <person name="Lu T."/>
            <person name="Huang Y."/>
            <person name="Zhao Q."/>
            <person name="Feng Q."/>
            <person name="Zhang L."/>
            <person name="Zhu J."/>
            <person name="Weng Q."/>
            <person name="Mu J."/>
            <person name="Lu Y."/>
            <person name="Fan D."/>
            <person name="Liu Y."/>
            <person name="Guan J."/>
            <person name="Zhang Y."/>
            <person name="Yu S."/>
            <person name="Liu X."/>
            <person name="Zhang Y."/>
            <person name="Hong G."/>
            <person name="Han B."/>
            <person name="Choisne N."/>
            <person name="Demange N."/>
            <person name="Orjeda G."/>
            <person name="Samain S."/>
            <person name="Cattolico L."/>
            <person name="Pelletier E."/>
            <person name="Couloux A."/>
            <person name="Segurens B."/>
            <person name="Wincker P."/>
            <person name="D'Hont A."/>
            <person name="Scarpelli C."/>
            <person name="Weissenbach J."/>
            <person name="Salanoubat M."/>
            <person name="Quetier F."/>
            <person name="Yu Y."/>
            <person name="Kim H.R."/>
            <person name="Rambo T."/>
            <person name="Currie J."/>
            <person name="Collura K."/>
            <person name="Luo M."/>
            <person name="Yang T."/>
            <person name="Ammiraju J.S.S."/>
            <person name="Engler F."/>
            <person name="Soderlund C."/>
            <person name="Wing R.A."/>
            <person name="Palmer L.E."/>
            <person name="de la Bastide M."/>
            <person name="Spiegel L."/>
            <person name="Nascimento L."/>
            <person name="Zutavern T."/>
            <person name="O'Shaughnessy A."/>
            <person name="Dike S."/>
            <person name="Dedhia N."/>
            <person name="Preston R."/>
            <person name="Balija V."/>
            <person name="McCombie W.R."/>
            <person name="Chow T."/>
            <person name="Chen H."/>
            <person name="Chung M."/>
            <person name="Chen C."/>
            <person name="Shaw J."/>
            <person name="Wu H."/>
            <person name="Hsiao K."/>
            <person name="Chao Y."/>
            <person name="Chu M."/>
            <person name="Cheng C."/>
            <person name="Hour A."/>
            <person name="Lee P."/>
            <person name="Lin S."/>
            <person name="Lin Y."/>
            <person name="Liou J."/>
            <person name="Liu S."/>
            <person name="Hsing Y."/>
            <person name="Raghuvanshi S."/>
            <person name="Mohanty A."/>
            <person name="Bharti A.K."/>
            <person name="Gaur A."/>
            <person name="Gupta V."/>
            <person name="Kumar D."/>
            <person name="Ravi V."/>
            <person name="Vij S."/>
            <person name="Kapur A."/>
            <person name="Khurana P."/>
            <person name="Khurana P."/>
            <person name="Khurana J.P."/>
            <person name="Tyagi A.K."/>
            <person name="Gaikwad K."/>
            <person name="Singh A."/>
            <person name="Dalal V."/>
            <person name="Srivastava S."/>
            <person name="Dixit A."/>
            <person name="Pal A.K."/>
            <person name="Ghazi I.A."/>
            <person name="Yadav M."/>
            <person name="Pandit A."/>
            <person name="Bhargava A."/>
            <person name="Sureshbabu K."/>
            <person name="Batra K."/>
            <person name="Sharma T.R."/>
            <person name="Mohapatra T."/>
            <person name="Singh N.K."/>
            <person name="Messing J."/>
            <person name="Nelson A.B."/>
            <person name="Fuks G."/>
            <person name="Kavchok S."/>
            <person name="Keizer G."/>
            <person name="Linton E."/>
            <person name="Llaca V."/>
            <person name="Song R."/>
            <person name="Tanyolac B."/>
            <person name="Young S."/>
            <person name="Ho-Il K."/>
            <person name="Hahn J.H."/>
            <person name="Sangsakoo G."/>
            <person name="Vanavichit A."/>
            <person name="de Mattos Luiz.A.T."/>
            <person name="Zimmer P.D."/>
            <person name="Malone G."/>
            <person name="Dellagostin O."/>
            <person name="de Oliveira A.C."/>
            <person name="Bevan M."/>
            <person name="Bancroft I."/>
            <person name="Minx P."/>
            <person name="Cordum H."/>
            <person name="Wilson R."/>
            <person name="Cheng Z."/>
            <person name="Jin W."/>
            <person name="Jiang J."/>
            <person name="Leong S.A."/>
            <person name="Iwama H."/>
            <person name="Gojobori T."/>
            <person name="Itoh T."/>
            <person name="Niimura Y."/>
            <person name="Fujii Y."/>
            <person name="Habara T."/>
            <person name="Sakai H."/>
            <person name="Sato Y."/>
            <person name="Wilson G."/>
            <person name="Kumar K."/>
            <person name="McCouch S."/>
            <person name="Juretic N."/>
            <person name="Hoen D."/>
            <person name="Wright S."/>
            <person name="Bruskiewich R."/>
            <person name="Bureau T."/>
            <person name="Miyao A."/>
            <person name="Hirochika H."/>
            <person name="Nishikawa T."/>
            <person name="Kadowaki K."/>
            <person name="Sugiura M."/>
            <person name="Burr B."/>
            <person name="Sasaki T."/>
        </authorList>
    </citation>
    <scope>NUCLEOTIDE SEQUENCE [LARGE SCALE GENOMIC DNA]</scope>
    <source>
        <strain evidence="3">cv. Nipponbare</strain>
    </source>
</reference>
<name>A0A0P0VJV2_ORYSJ</name>
<dbReference type="PaxDb" id="39947-A0A0P0VJV2"/>
<protein>
    <submittedName>
        <fullName evidence="2">Os02g0525251 protein</fullName>
    </submittedName>
</protein>
<feature type="region of interest" description="Disordered" evidence="1">
    <location>
        <begin position="25"/>
        <end position="45"/>
    </location>
</feature>
<evidence type="ECO:0000313" key="2">
    <source>
        <dbReference type="EMBL" id="BAS78979.1"/>
    </source>
</evidence>
<dbReference type="AlphaFoldDB" id="A0A0P0VJV2"/>
<dbReference type="EMBL" id="AP014958">
    <property type="protein sequence ID" value="BAS78979.1"/>
    <property type="molecule type" value="Genomic_DNA"/>
</dbReference>
<feature type="compositionally biased region" description="Low complexity" evidence="1">
    <location>
        <begin position="62"/>
        <end position="76"/>
    </location>
</feature>
<reference evidence="2 3" key="3">
    <citation type="journal article" date="2013" name="Rice">
        <title>Improvement of the Oryza sativa Nipponbare reference genome using next generation sequence and optical map data.</title>
        <authorList>
            <person name="Kawahara Y."/>
            <person name="de la Bastide M."/>
            <person name="Hamilton J.P."/>
            <person name="Kanamori H."/>
            <person name="McCombie W.R."/>
            <person name="Ouyang S."/>
            <person name="Schwartz D.C."/>
            <person name="Tanaka T."/>
            <person name="Wu J."/>
            <person name="Zhou S."/>
            <person name="Childs K.L."/>
            <person name="Davidson R.M."/>
            <person name="Lin H."/>
            <person name="Quesada-Ocampo L."/>
            <person name="Vaillancourt B."/>
            <person name="Sakai H."/>
            <person name="Lee S.S."/>
            <person name="Kim J."/>
            <person name="Numa H."/>
            <person name="Itoh T."/>
            <person name="Buell C.R."/>
            <person name="Matsumoto T."/>
        </authorList>
    </citation>
    <scope>NUCLEOTIDE SEQUENCE [LARGE SCALE GENOMIC DNA]</scope>
    <source>
        <strain evidence="3">cv. Nipponbare</strain>
    </source>
</reference>
<proteinExistence type="predicted"/>
<organism evidence="2 3">
    <name type="scientific">Oryza sativa subsp. japonica</name>
    <name type="common">Rice</name>
    <dbReference type="NCBI Taxonomy" id="39947"/>
    <lineage>
        <taxon>Eukaryota</taxon>
        <taxon>Viridiplantae</taxon>
        <taxon>Streptophyta</taxon>
        <taxon>Embryophyta</taxon>
        <taxon>Tracheophyta</taxon>
        <taxon>Spermatophyta</taxon>
        <taxon>Magnoliopsida</taxon>
        <taxon>Liliopsida</taxon>
        <taxon>Poales</taxon>
        <taxon>Poaceae</taxon>
        <taxon>BOP clade</taxon>
        <taxon>Oryzoideae</taxon>
        <taxon>Oryzeae</taxon>
        <taxon>Oryzinae</taxon>
        <taxon>Oryza</taxon>
        <taxon>Oryza sativa</taxon>
    </lineage>
</organism>
<feature type="region of interest" description="Disordered" evidence="1">
    <location>
        <begin position="59"/>
        <end position="82"/>
    </location>
</feature>
<reference evidence="2 3" key="2">
    <citation type="journal article" date="2013" name="Plant Cell Physiol.">
        <title>Rice Annotation Project Database (RAP-DB): an integrative and interactive database for rice genomics.</title>
        <authorList>
            <person name="Sakai H."/>
            <person name="Lee S.S."/>
            <person name="Tanaka T."/>
            <person name="Numa H."/>
            <person name="Kim J."/>
            <person name="Kawahara Y."/>
            <person name="Wakimoto H."/>
            <person name="Yang C.C."/>
            <person name="Iwamoto M."/>
            <person name="Abe T."/>
            <person name="Yamada Y."/>
            <person name="Muto A."/>
            <person name="Inokuchi H."/>
            <person name="Ikemura T."/>
            <person name="Matsumoto T."/>
            <person name="Sasaki T."/>
            <person name="Itoh T."/>
        </authorList>
    </citation>
    <scope>NUCLEOTIDE SEQUENCE [LARGE SCALE GENOMIC DNA]</scope>
    <source>
        <strain evidence="3">cv. Nipponbare</strain>
    </source>
</reference>
<dbReference type="InParanoid" id="A0A0P0VJV2"/>
<accession>A0A0P0VJV2</accession>